<dbReference type="Proteomes" id="UP000604046">
    <property type="component" value="Unassembled WGS sequence"/>
</dbReference>
<name>A0A812PWD1_9DINO</name>
<protein>
    <submittedName>
        <fullName evidence="2">Uncharacterized protein</fullName>
    </submittedName>
</protein>
<reference evidence="2" key="1">
    <citation type="submission" date="2021-02" db="EMBL/GenBank/DDBJ databases">
        <authorList>
            <person name="Dougan E. K."/>
            <person name="Rhodes N."/>
            <person name="Thang M."/>
            <person name="Chan C."/>
        </authorList>
    </citation>
    <scope>NUCLEOTIDE SEQUENCE</scope>
</reference>
<dbReference type="AlphaFoldDB" id="A0A812PWD1"/>
<evidence type="ECO:0000313" key="2">
    <source>
        <dbReference type="EMBL" id="CAE7379745.1"/>
    </source>
</evidence>
<evidence type="ECO:0000256" key="1">
    <source>
        <dbReference type="SAM" id="SignalP"/>
    </source>
</evidence>
<feature type="signal peptide" evidence="1">
    <location>
        <begin position="1"/>
        <end position="19"/>
    </location>
</feature>
<dbReference type="EMBL" id="CAJNDS010002221">
    <property type="protein sequence ID" value="CAE7379745.1"/>
    <property type="molecule type" value="Genomic_DNA"/>
</dbReference>
<proteinExistence type="predicted"/>
<comment type="caution">
    <text evidence="2">The sequence shown here is derived from an EMBL/GenBank/DDBJ whole genome shotgun (WGS) entry which is preliminary data.</text>
</comment>
<organism evidence="2 3">
    <name type="scientific">Symbiodinium natans</name>
    <dbReference type="NCBI Taxonomy" id="878477"/>
    <lineage>
        <taxon>Eukaryota</taxon>
        <taxon>Sar</taxon>
        <taxon>Alveolata</taxon>
        <taxon>Dinophyceae</taxon>
        <taxon>Suessiales</taxon>
        <taxon>Symbiodiniaceae</taxon>
        <taxon>Symbiodinium</taxon>
    </lineage>
</organism>
<gene>
    <name evidence="2" type="ORF">SNAT2548_LOCUS20732</name>
</gene>
<keyword evidence="1" id="KW-0732">Signal</keyword>
<accession>A0A812PWD1</accession>
<keyword evidence="3" id="KW-1185">Reference proteome</keyword>
<sequence length="403" mass="44162">MTVGFRFLSLVCLCALAAAGREPKPKELESLTDELKEFFAKFSEFEGEKAAEELLCKVTRTDRAFQEGLGNRTLVVSTEEGSRRLWTPAEEGILELLLELGRDFVDFDVHGHLEHQGSQLRVEMAKPSHVRQLASQSPTGMPEVHLTLKGPSTVESVMRSARKAKDKVVEWVSQATADMVGQAPSKQELASAQEELDSQSITLEVPEVAAIRHEGYEVSRWPKAVEVLKKRLNLSDDFEQELLLAQFRRSGSGYFQTPIEEDGKVGVRIISYRTSKVDGEMHIVYGHLSLKASGSAKAERAEGQAVVHGDDSVSWRGRSFKALPAASPRSSTAGSDMNGITVHLPPGASVVDVGDPDFDGIRQQVIAKFGWGAGVAHARVPGSRRPAADLRDSDRFSIRIAVF</sequence>
<evidence type="ECO:0000313" key="3">
    <source>
        <dbReference type="Proteomes" id="UP000604046"/>
    </source>
</evidence>
<feature type="chain" id="PRO_5032982892" evidence="1">
    <location>
        <begin position="20"/>
        <end position="403"/>
    </location>
</feature>